<feature type="domain" description="Mab-21-like HhH/H2TH-like" evidence="1">
    <location>
        <begin position="2"/>
        <end position="85"/>
    </location>
</feature>
<accession>A0A7J7KKY0</accession>
<name>A0A7J7KKY0_BUGNE</name>
<organism evidence="2 3">
    <name type="scientific">Bugula neritina</name>
    <name type="common">Brown bryozoan</name>
    <name type="synonym">Sertularia neritina</name>
    <dbReference type="NCBI Taxonomy" id="10212"/>
    <lineage>
        <taxon>Eukaryota</taxon>
        <taxon>Metazoa</taxon>
        <taxon>Spiralia</taxon>
        <taxon>Lophotrochozoa</taxon>
        <taxon>Bryozoa</taxon>
        <taxon>Gymnolaemata</taxon>
        <taxon>Cheilostomatida</taxon>
        <taxon>Flustrina</taxon>
        <taxon>Buguloidea</taxon>
        <taxon>Bugulidae</taxon>
        <taxon>Bugula</taxon>
    </lineage>
</organism>
<dbReference type="AlphaFoldDB" id="A0A7J7KKY0"/>
<dbReference type="Proteomes" id="UP000593567">
    <property type="component" value="Unassembled WGS sequence"/>
</dbReference>
<dbReference type="Pfam" id="PF20266">
    <property type="entry name" value="Mab-21_C"/>
    <property type="match status" value="1"/>
</dbReference>
<keyword evidence="3" id="KW-1185">Reference proteome</keyword>
<reference evidence="2" key="1">
    <citation type="submission" date="2020-06" db="EMBL/GenBank/DDBJ databases">
        <title>Draft genome of Bugula neritina, a colonial animal packing powerful symbionts and potential medicines.</title>
        <authorList>
            <person name="Rayko M."/>
        </authorList>
    </citation>
    <scope>NUCLEOTIDE SEQUENCE [LARGE SCALE GENOMIC DNA]</scope>
    <source>
        <strain evidence="2">Kwan_BN1</strain>
    </source>
</reference>
<protein>
    <recommendedName>
        <fullName evidence="1">Mab-21-like HhH/H2TH-like domain-containing protein</fullName>
    </recommendedName>
</protein>
<sequence length="103" mass="11718">MKVIKNHHPQMGMFASYFYKNVLFMLDARNPTASWGRADLANRFIDMINLIHQVLSDRSLPLHFNSKVNYLASESPTSISTVANYLGDIIKKGNYSSLLDRVP</sequence>
<dbReference type="EMBL" id="VXIV02000429">
    <property type="protein sequence ID" value="KAF6038328.1"/>
    <property type="molecule type" value="Genomic_DNA"/>
</dbReference>
<gene>
    <name evidence="2" type="ORF">EB796_003365</name>
</gene>
<evidence type="ECO:0000259" key="1">
    <source>
        <dbReference type="Pfam" id="PF20266"/>
    </source>
</evidence>
<proteinExistence type="predicted"/>
<dbReference type="Gene3D" id="1.10.1410.40">
    <property type="match status" value="1"/>
</dbReference>
<evidence type="ECO:0000313" key="2">
    <source>
        <dbReference type="EMBL" id="KAF6038328.1"/>
    </source>
</evidence>
<comment type="caution">
    <text evidence="2">The sequence shown here is derived from an EMBL/GenBank/DDBJ whole genome shotgun (WGS) entry which is preliminary data.</text>
</comment>
<evidence type="ECO:0000313" key="3">
    <source>
        <dbReference type="Proteomes" id="UP000593567"/>
    </source>
</evidence>
<dbReference type="InterPro" id="IPR046906">
    <property type="entry name" value="Mab-21_HhH/H2TH-like"/>
</dbReference>
<dbReference type="OrthoDB" id="6055534at2759"/>